<organism evidence="1 2">
    <name type="scientific">Cyclotella atomus</name>
    <dbReference type="NCBI Taxonomy" id="382360"/>
    <lineage>
        <taxon>Eukaryota</taxon>
        <taxon>Sar</taxon>
        <taxon>Stramenopiles</taxon>
        <taxon>Ochrophyta</taxon>
        <taxon>Bacillariophyta</taxon>
        <taxon>Coscinodiscophyceae</taxon>
        <taxon>Thalassiosirophycidae</taxon>
        <taxon>Stephanodiscales</taxon>
        <taxon>Stephanodiscaceae</taxon>
        <taxon>Cyclotella</taxon>
    </lineage>
</organism>
<sequence>MFSVAIADPEETSIAAGIALQAYFEGREISKKDMDKCLQYWRDNVSEYSDPVGRKRDVCCEPFCIPFVHCIHLHKYFCHIKRLPPYQPDDPRFTDELADVYYNYHQLREKQIDRYQHFTGPVQSSTVCRSLGCRRFCGRRGFMFCTEGTCLDRNPNNTCCSKKSGDPAPPFTTRDIDDENDASVILMKVLGPPPANVRYRRWMWNEEKKAMGMVVIGPGLEHTTTMGCCSSIPHSQRRYRPVDPADLDEEYVSIREFGNFRNGSSNLVPDDIVGLPSTDIIHRMATDPGILLYEAEVDNGRAFRCLRCWPLLVPFSPTMYYMLVTKGLSKVLRKCACDEPFCWLRKEYSTRSYFRVYPNRIEINNPALRIPWGLCGCGSWNSDAVVSHPFDRGAFGFRSVKCCASDLLCCIWPVYGGVVARQRCPCNGSLWPRLLDCGGWWCDEWLCDVMCCSYLYPGIADPDETSIAAGIALQAYFEGRKIDKDGMERCVQYWRDNISEYSDPVGRKRDVCCEPFCIPFIPCINCHRYCHINRQLPYEPDDPRCTDELVEVISNRFVKVLLLMVGMTNNLGLYKRYTTSMPSRERTKLTDIKILQDQCRIQLFAVKLDIMTLSRLRAYGCRRFCGRRGFIFCTEGTCLDRNPNNTCCSKKSGDPAPPFTTRDIDDENDASVILMKVLGPPPANVRYRRWMWNEEKKAMDVVVIGPAAEFEKIDLVDEEKPGTSPLETEKDV</sequence>
<reference evidence="1 2" key="1">
    <citation type="submission" date="2024-10" db="EMBL/GenBank/DDBJ databases">
        <title>Updated reference genomes for cyclostephanoid diatoms.</title>
        <authorList>
            <person name="Roberts W.R."/>
            <person name="Alverson A.J."/>
        </authorList>
    </citation>
    <scope>NUCLEOTIDE SEQUENCE [LARGE SCALE GENOMIC DNA]</scope>
    <source>
        <strain evidence="1 2">AJA010-31</strain>
    </source>
</reference>
<dbReference type="EMBL" id="JALLPJ020000710">
    <property type="protein sequence ID" value="KAL3784918.1"/>
    <property type="molecule type" value="Genomic_DNA"/>
</dbReference>
<dbReference type="AlphaFoldDB" id="A0ABD3PA56"/>
<dbReference type="Proteomes" id="UP001530400">
    <property type="component" value="Unassembled WGS sequence"/>
</dbReference>
<proteinExistence type="predicted"/>
<keyword evidence="2" id="KW-1185">Reference proteome</keyword>
<accession>A0ABD3PA56</accession>
<evidence type="ECO:0000313" key="2">
    <source>
        <dbReference type="Proteomes" id="UP001530400"/>
    </source>
</evidence>
<comment type="caution">
    <text evidence="1">The sequence shown here is derived from an EMBL/GenBank/DDBJ whole genome shotgun (WGS) entry which is preliminary data.</text>
</comment>
<name>A0ABD3PA56_9STRA</name>
<evidence type="ECO:0000313" key="1">
    <source>
        <dbReference type="EMBL" id="KAL3784918.1"/>
    </source>
</evidence>
<gene>
    <name evidence="1" type="ORF">ACHAWO_001205</name>
</gene>
<protein>
    <submittedName>
        <fullName evidence="1">Uncharacterized protein</fullName>
    </submittedName>
</protein>